<evidence type="ECO:0000313" key="3">
    <source>
        <dbReference type="Proteomes" id="UP000236547"/>
    </source>
</evidence>
<comment type="caution">
    <text evidence="2">The sequence shown here is derived from an EMBL/GenBank/DDBJ whole genome shotgun (WGS) entry which is preliminary data.</text>
</comment>
<dbReference type="Proteomes" id="UP000248729">
    <property type="component" value="Unassembled WGS sequence"/>
</dbReference>
<evidence type="ECO:0000313" key="4">
    <source>
        <dbReference type="Proteomes" id="UP000248729"/>
    </source>
</evidence>
<gene>
    <name evidence="1" type="ORF">C1O25_01575</name>
    <name evidence="2" type="ORF">DET48_10137</name>
</gene>
<proteinExistence type="predicted"/>
<reference evidence="2 4" key="2">
    <citation type="submission" date="2018-06" db="EMBL/GenBank/DDBJ databases">
        <title>Freshwater and sediment microbial communities from various areas in North America, analyzing microbe dynamics in response to fracking.</title>
        <authorList>
            <person name="Lamendella R."/>
        </authorList>
    </citation>
    <scope>NUCLEOTIDE SEQUENCE [LARGE SCALE GENOMIC DNA]</scope>
    <source>
        <strain evidence="2 4">99A</strain>
    </source>
</reference>
<reference evidence="1 3" key="1">
    <citation type="submission" date="2018-01" db="EMBL/GenBank/DDBJ databases">
        <title>Draft genome sequences of six Vibrio diazotrophicus strains isolated from deep-sea sediments of the Baltic Sea.</title>
        <authorList>
            <person name="Castillo D."/>
            <person name="Vandieken V."/>
            <person name="Chiang O."/>
            <person name="Middelboe M."/>
        </authorList>
    </citation>
    <scope>NUCLEOTIDE SEQUENCE [LARGE SCALE GENOMIC DNA]</scope>
    <source>
        <strain evidence="1 3">65.10M</strain>
    </source>
</reference>
<protein>
    <submittedName>
        <fullName evidence="2">Antitoxin component YwqK of YwqJK toxin-antitoxin module</fullName>
    </submittedName>
</protein>
<evidence type="ECO:0000313" key="2">
    <source>
        <dbReference type="EMBL" id="RAS69463.1"/>
    </source>
</evidence>
<dbReference type="EMBL" id="QLTR01000001">
    <property type="protein sequence ID" value="RAS69463.1"/>
    <property type="molecule type" value="Genomic_DNA"/>
</dbReference>
<sequence>MRLITLIIIVLSFSPFAYSKVVWLDEQWKETSKETASFYIEVPLERDGKAWIAEIYYKENDQLRFKTKITQDSIFHPEANLIGDHYYYFKNGDIQSKGSLDENGQGNGKVVGYFENAPEKICSIAYFINGVKHGPELSFYSKGGLSTESEYRNGKLHGLQKFYSQQGVLSEQRSYEDGQLHGPQKIWGEESAILVLVEHYQSGKKHGQQTRYFADGTLAESKFYSQDTLIGNRELFYSDGRLKERERYDENGRRMERNYFYDHNAQRVEQIWSYTDRGVTEDKRRYQDEQLIQHERIFTGENTLAGQVIEEEFDPQGTLIARKETRNGKLYGEHIWHEKIDRSEYRISNTGYYVDGLQHGRYLSKAQDGSTLEQGQYFMGEKIGPWLYRAPNSERTVIYDEYGKKHGEERELASNGTVISHATYHHGQLDGLYERYDDDRTLLESGIYKQGVKDGAWLELETTVYSNNYVSKGEYRQGNRVGLWVSTTKSGYEIGRSNYNDEGQLHGIRYHMDPNGSGALTKVEHYVSGLIVGKQFQYRDGKLAKVTLYDENGQKQKVIFQDPEVKEVFDLESLLFN</sequence>
<accession>A0A329EEU2</accession>
<dbReference type="InterPro" id="IPR011652">
    <property type="entry name" value="MORN_2"/>
</dbReference>
<dbReference type="Proteomes" id="UP000236547">
    <property type="component" value="Unassembled WGS sequence"/>
</dbReference>
<keyword evidence="3" id="KW-1185">Reference proteome</keyword>
<name>A0A329EEU2_VIBDI</name>
<dbReference type="Gene3D" id="2.20.110.10">
    <property type="entry name" value="Histone H3 K4-specific methyltransferase SET7/9 N-terminal domain"/>
    <property type="match status" value="3"/>
</dbReference>
<dbReference type="SUPFAM" id="SSF82185">
    <property type="entry name" value="Histone H3 K4-specific methyltransferase SET7/9 N-terminal domain"/>
    <property type="match status" value="4"/>
</dbReference>
<evidence type="ECO:0000313" key="1">
    <source>
        <dbReference type="EMBL" id="PNI03770.1"/>
    </source>
</evidence>
<dbReference type="PANTHER" id="PTHR33706">
    <property type="entry name" value="MORN VARIANT REPEAT PROTEIN"/>
    <property type="match status" value="1"/>
</dbReference>
<dbReference type="AlphaFoldDB" id="A0A329EEU2"/>
<dbReference type="PANTHER" id="PTHR33706:SF1">
    <property type="entry name" value="TPR REPEAT PROTEIN"/>
    <property type="match status" value="1"/>
</dbReference>
<organism evidence="2 4">
    <name type="scientific">Vibrio diazotrophicus</name>
    <dbReference type="NCBI Taxonomy" id="685"/>
    <lineage>
        <taxon>Bacteria</taxon>
        <taxon>Pseudomonadati</taxon>
        <taxon>Pseudomonadota</taxon>
        <taxon>Gammaproteobacteria</taxon>
        <taxon>Vibrionales</taxon>
        <taxon>Vibrionaceae</taxon>
        <taxon>Vibrio</taxon>
    </lineage>
</organism>
<dbReference type="RefSeq" id="WP_102967596.1">
    <property type="nucleotide sequence ID" value="NZ_POSM01000001.1"/>
</dbReference>
<dbReference type="Pfam" id="PF07661">
    <property type="entry name" value="MORN_2"/>
    <property type="match status" value="1"/>
</dbReference>
<dbReference type="EMBL" id="POSM01000001">
    <property type="protein sequence ID" value="PNI03770.1"/>
    <property type="molecule type" value="Genomic_DNA"/>
</dbReference>